<feature type="transmembrane region" description="Helical" evidence="12">
    <location>
        <begin position="190"/>
        <end position="212"/>
    </location>
</feature>
<organism evidence="14 15">
    <name type="scientific">Gandjariella thermophila</name>
    <dbReference type="NCBI Taxonomy" id="1931992"/>
    <lineage>
        <taxon>Bacteria</taxon>
        <taxon>Bacillati</taxon>
        <taxon>Actinomycetota</taxon>
        <taxon>Actinomycetes</taxon>
        <taxon>Pseudonocardiales</taxon>
        <taxon>Pseudonocardiaceae</taxon>
        <taxon>Gandjariella</taxon>
    </lineage>
</organism>
<feature type="region of interest" description="Disordered" evidence="13">
    <location>
        <begin position="452"/>
        <end position="489"/>
    </location>
</feature>
<dbReference type="PANTHER" id="PTHR30365">
    <property type="entry name" value="CYTOCHROME D UBIQUINOL OXIDASE"/>
    <property type="match status" value="1"/>
</dbReference>
<keyword evidence="3 12" id="KW-0813">Transport</keyword>
<evidence type="ECO:0000256" key="9">
    <source>
        <dbReference type="ARBA" id="ARBA00022989"/>
    </source>
</evidence>
<evidence type="ECO:0000256" key="3">
    <source>
        <dbReference type="ARBA" id="ARBA00022448"/>
    </source>
</evidence>
<feature type="transmembrane region" description="Helical" evidence="12">
    <location>
        <begin position="224"/>
        <end position="243"/>
    </location>
</feature>
<feature type="transmembrane region" description="Helical" evidence="12">
    <location>
        <begin position="28"/>
        <end position="47"/>
    </location>
</feature>
<protein>
    <submittedName>
        <fullName evidence="14">Cytochrome ubiquinol oxidase subunit I</fullName>
    </submittedName>
</protein>
<dbReference type="GO" id="GO:0019646">
    <property type="term" value="P:aerobic electron transport chain"/>
    <property type="evidence" value="ECO:0007669"/>
    <property type="project" value="InterPro"/>
</dbReference>
<keyword evidence="6 12" id="KW-0812">Transmembrane</keyword>
<comment type="caution">
    <text evidence="14">The sequence shown here is derived from an EMBL/GenBank/DDBJ whole genome shotgun (WGS) entry which is preliminary data.</text>
</comment>
<dbReference type="EMBL" id="BJFL01000015">
    <property type="protein sequence ID" value="GDY31518.1"/>
    <property type="molecule type" value="Genomic_DNA"/>
</dbReference>
<proteinExistence type="inferred from homology"/>
<evidence type="ECO:0000256" key="8">
    <source>
        <dbReference type="ARBA" id="ARBA00022982"/>
    </source>
</evidence>
<evidence type="ECO:0000256" key="10">
    <source>
        <dbReference type="ARBA" id="ARBA00023004"/>
    </source>
</evidence>
<dbReference type="Pfam" id="PF01654">
    <property type="entry name" value="Cyt_bd_oxida_I"/>
    <property type="match status" value="1"/>
</dbReference>
<keyword evidence="10 12" id="KW-0408">Iron</keyword>
<dbReference type="RefSeq" id="WP_225978441.1">
    <property type="nucleotide sequence ID" value="NZ_BJFL01000015.1"/>
</dbReference>
<feature type="transmembrane region" description="Helical" evidence="12">
    <location>
        <begin position="412"/>
        <end position="436"/>
    </location>
</feature>
<keyword evidence="5 12" id="KW-0349">Heme</keyword>
<reference evidence="15" key="1">
    <citation type="submission" date="2019-04" db="EMBL/GenBank/DDBJ databases">
        <title>Draft genome sequence of Pseudonocardiaceae bacterium SL3-2-4.</title>
        <authorList>
            <person name="Ningsih F."/>
            <person name="Yokota A."/>
            <person name="Sakai Y."/>
            <person name="Nanatani K."/>
            <person name="Yabe S."/>
            <person name="Oetari A."/>
            <person name="Sjamsuridzal W."/>
        </authorList>
    </citation>
    <scope>NUCLEOTIDE SEQUENCE [LARGE SCALE GENOMIC DNA]</scope>
    <source>
        <strain evidence="15">SL3-2-4</strain>
    </source>
</reference>
<evidence type="ECO:0000313" key="15">
    <source>
        <dbReference type="Proteomes" id="UP000298860"/>
    </source>
</evidence>
<dbReference type="PIRSF" id="PIRSF006446">
    <property type="entry name" value="Cyt_quinol_oxidase_1"/>
    <property type="match status" value="1"/>
</dbReference>
<dbReference type="GO" id="GO:0046872">
    <property type="term" value="F:metal ion binding"/>
    <property type="evidence" value="ECO:0007669"/>
    <property type="project" value="UniProtKB-UniRule"/>
</dbReference>
<accession>A0A4D4JA19</accession>
<dbReference type="Proteomes" id="UP000298860">
    <property type="component" value="Unassembled WGS sequence"/>
</dbReference>
<keyword evidence="11 12" id="KW-0472">Membrane</keyword>
<dbReference type="AlphaFoldDB" id="A0A4D4JA19"/>
<evidence type="ECO:0000256" key="2">
    <source>
        <dbReference type="ARBA" id="ARBA00009819"/>
    </source>
</evidence>
<sequence>MTDLMVLSVPAQVLPARAQMAFTLAYHIILVPIGVSLPFITLLMNFLGLRRNDPVALQLARRWSAVMAVTFAVGAVTGTVLSFEFGLLWPAMLGRFGDVFGLGFTIEGWAFFLEAILIGIYLYGWRRMRPWPHFLAGLPLPLVAVVGAFGVLAANAWMNTPTGFVEGPPGTPSRVNIRRALFTPIFGPELWHFLGAAYMTAAFLVAGVYAVGWLRGRRDRYHRLGFAVPFGVGAIAAPVQVVLGDVVARAVFNLQPTKFAAMELVWNTDTHVTEYVFGRLNPDGTVSGGIPIPWFDSILAGFSPSTRVRGLTAVPPNTRPAIPLANITHTAFDVMVVVGSLLLLLAIWCGVVLLRHRRLPESRWFYRAAALAGVAAVVCMEAGWVTTEVGRQPWIVYQYMYVADAVTNIGPAALWISFGTILVIYGLIGWGLVAVLRHMRLRWRAQDHRAARVGPPDAGVPYGPPEAEVPYGPRPGAPHPTGPRGEDAR</sequence>
<keyword evidence="7 12" id="KW-0479">Metal-binding</keyword>
<dbReference type="GO" id="GO:0020037">
    <property type="term" value="F:heme binding"/>
    <property type="evidence" value="ECO:0007669"/>
    <property type="project" value="TreeGrafter"/>
</dbReference>
<evidence type="ECO:0000256" key="1">
    <source>
        <dbReference type="ARBA" id="ARBA00004651"/>
    </source>
</evidence>
<feature type="transmembrane region" description="Helical" evidence="12">
    <location>
        <begin position="334"/>
        <end position="354"/>
    </location>
</feature>
<comment type="subcellular location">
    <subcellularLocation>
        <location evidence="1">Cell membrane</location>
        <topology evidence="1">Multi-pass membrane protein</topology>
    </subcellularLocation>
</comment>
<evidence type="ECO:0000256" key="11">
    <source>
        <dbReference type="ARBA" id="ARBA00023136"/>
    </source>
</evidence>
<evidence type="ECO:0000313" key="14">
    <source>
        <dbReference type="EMBL" id="GDY31518.1"/>
    </source>
</evidence>
<dbReference type="GO" id="GO:0070069">
    <property type="term" value="C:cytochrome complex"/>
    <property type="evidence" value="ECO:0007669"/>
    <property type="project" value="UniProtKB-UniRule"/>
</dbReference>
<gene>
    <name evidence="14" type="ORF">GTS_31510</name>
</gene>
<dbReference type="GO" id="GO:0009055">
    <property type="term" value="F:electron transfer activity"/>
    <property type="evidence" value="ECO:0007669"/>
    <property type="project" value="UniProtKB-UniRule"/>
</dbReference>
<dbReference type="PANTHER" id="PTHR30365:SF14">
    <property type="entry name" value="CYTOCHROME BD MENAQUINOL OXIDASE SUBUNIT I-RELATED"/>
    <property type="match status" value="1"/>
</dbReference>
<evidence type="ECO:0000256" key="13">
    <source>
        <dbReference type="SAM" id="MobiDB-lite"/>
    </source>
</evidence>
<comment type="similarity">
    <text evidence="2 12">Belongs to the cytochrome ubiquinol oxidase subunit 1 family.</text>
</comment>
<keyword evidence="8 12" id="KW-0249">Electron transport</keyword>
<evidence type="ECO:0000256" key="5">
    <source>
        <dbReference type="ARBA" id="ARBA00022617"/>
    </source>
</evidence>
<feature type="transmembrane region" description="Helical" evidence="12">
    <location>
        <begin position="101"/>
        <end position="123"/>
    </location>
</feature>
<dbReference type="InterPro" id="IPR002585">
    <property type="entry name" value="Cyt-d_ubiquinol_oxidase_su_1"/>
</dbReference>
<feature type="transmembrane region" description="Helical" evidence="12">
    <location>
        <begin position="68"/>
        <end position="89"/>
    </location>
</feature>
<name>A0A4D4JA19_9PSEU</name>
<keyword evidence="4 12" id="KW-1003">Cell membrane</keyword>
<evidence type="ECO:0000256" key="4">
    <source>
        <dbReference type="ARBA" id="ARBA00022475"/>
    </source>
</evidence>
<feature type="transmembrane region" description="Helical" evidence="12">
    <location>
        <begin position="366"/>
        <end position="385"/>
    </location>
</feature>
<evidence type="ECO:0000256" key="6">
    <source>
        <dbReference type="ARBA" id="ARBA00022692"/>
    </source>
</evidence>
<evidence type="ECO:0000256" key="7">
    <source>
        <dbReference type="ARBA" id="ARBA00022723"/>
    </source>
</evidence>
<feature type="transmembrane region" description="Helical" evidence="12">
    <location>
        <begin position="135"/>
        <end position="158"/>
    </location>
</feature>
<evidence type="ECO:0000256" key="12">
    <source>
        <dbReference type="PIRNR" id="PIRNR006446"/>
    </source>
</evidence>
<keyword evidence="9 12" id="KW-1133">Transmembrane helix</keyword>
<keyword evidence="15" id="KW-1185">Reference proteome</keyword>
<dbReference type="GO" id="GO:0005886">
    <property type="term" value="C:plasma membrane"/>
    <property type="evidence" value="ECO:0007669"/>
    <property type="project" value="UniProtKB-SubCell"/>
</dbReference>
<feature type="compositionally biased region" description="Pro residues" evidence="13">
    <location>
        <begin position="472"/>
        <end position="481"/>
    </location>
</feature>
<dbReference type="GO" id="GO:0016682">
    <property type="term" value="F:oxidoreductase activity, acting on diphenols and related substances as donors, oxygen as acceptor"/>
    <property type="evidence" value="ECO:0007669"/>
    <property type="project" value="TreeGrafter"/>
</dbReference>